<dbReference type="Proteomes" id="UP000290517">
    <property type="component" value="Unassembled WGS sequence"/>
</dbReference>
<keyword evidence="4" id="KW-1185">Reference proteome</keyword>
<dbReference type="Proteomes" id="UP000289805">
    <property type="component" value="Unassembled WGS sequence"/>
</dbReference>
<reference evidence="3 4" key="1">
    <citation type="submission" date="2019-01" db="EMBL/GenBank/DDBJ databases">
        <title>Oerskovia turbata Genome sequencing and assembly.</title>
        <authorList>
            <person name="Dou T."/>
        </authorList>
    </citation>
    <scope>NUCLEOTIDE SEQUENCE [LARGE SCALE GENOMIC DNA]</scope>
    <source>
        <strain evidence="2 3">JCM12123</strain>
        <strain evidence="1 4">JCM3160</strain>
    </source>
</reference>
<sequence length="137" mass="15450">MPSESPGPFAAEFAQARDQATTDFERDVLEDDEIAVAELDEARQRFARCVEDLGYTVSFGELGMRIEYPGVDASNATETEAASQKAIECEVGSMTRRRIPKSFRQAARRLLRDRRCRRGVRGVGCRLRRGHRRDQAA</sequence>
<dbReference type="RefSeq" id="WP_129429517.1">
    <property type="nucleotide sequence ID" value="NZ_JOFV01000006.1"/>
</dbReference>
<proteinExistence type="predicted"/>
<evidence type="ECO:0000313" key="3">
    <source>
        <dbReference type="Proteomes" id="UP000289805"/>
    </source>
</evidence>
<evidence type="ECO:0000313" key="1">
    <source>
        <dbReference type="EMBL" id="RXR25722.1"/>
    </source>
</evidence>
<gene>
    <name evidence="1" type="ORF">EQW73_09410</name>
    <name evidence="2" type="ORF">EQW78_11935</name>
</gene>
<dbReference type="OrthoDB" id="3230981at2"/>
<comment type="caution">
    <text evidence="2">The sequence shown here is derived from an EMBL/GenBank/DDBJ whole genome shotgun (WGS) entry which is preliminary data.</text>
</comment>
<dbReference type="AlphaFoldDB" id="A0A4Q1KU48"/>
<dbReference type="EMBL" id="SDJQ01000015">
    <property type="protein sequence ID" value="RXR33190.1"/>
    <property type="molecule type" value="Genomic_DNA"/>
</dbReference>
<accession>A0A4Q1KU48</accession>
<name>A0A4Q1KU48_9CELL</name>
<evidence type="ECO:0000313" key="4">
    <source>
        <dbReference type="Proteomes" id="UP000290517"/>
    </source>
</evidence>
<protein>
    <submittedName>
        <fullName evidence="2">Uncharacterized protein</fullName>
    </submittedName>
</protein>
<dbReference type="EMBL" id="SDJR01000005">
    <property type="protein sequence ID" value="RXR25722.1"/>
    <property type="molecule type" value="Genomic_DNA"/>
</dbReference>
<organism evidence="2 3">
    <name type="scientific">Oerskovia turbata</name>
    <dbReference type="NCBI Taxonomy" id="1713"/>
    <lineage>
        <taxon>Bacteria</taxon>
        <taxon>Bacillati</taxon>
        <taxon>Actinomycetota</taxon>
        <taxon>Actinomycetes</taxon>
        <taxon>Micrococcales</taxon>
        <taxon>Cellulomonadaceae</taxon>
        <taxon>Oerskovia</taxon>
    </lineage>
</organism>
<evidence type="ECO:0000313" key="2">
    <source>
        <dbReference type="EMBL" id="RXR33190.1"/>
    </source>
</evidence>